<reference evidence="6 7" key="1">
    <citation type="journal article" date="2019" name="Nat. Ecol. Evol.">
        <title>Megaphylogeny resolves global patterns of mushroom evolution.</title>
        <authorList>
            <person name="Varga T."/>
            <person name="Krizsan K."/>
            <person name="Foldi C."/>
            <person name="Dima B."/>
            <person name="Sanchez-Garcia M."/>
            <person name="Sanchez-Ramirez S."/>
            <person name="Szollosi G.J."/>
            <person name="Szarkandi J.G."/>
            <person name="Papp V."/>
            <person name="Albert L."/>
            <person name="Andreopoulos W."/>
            <person name="Angelini C."/>
            <person name="Antonin V."/>
            <person name="Barry K.W."/>
            <person name="Bougher N.L."/>
            <person name="Buchanan P."/>
            <person name="Buyck B."/>
            <person name="Bense V."/>
            <person name="Catcheside P."/>
            <person name="Chovatia M."/>
            <person name="Cooper J."/>
            <person name="Damon W."/>
            <person name="Desjardin D."/>
            <person name="Finy P."/>
            <person name="Geml J."/>
            <person name="Haridas S."/>
            <person name="Hughes K."/>
            <person name="Justo A."/>
            <person name="Karasinski D."/>
            <person name="Kautmanova I."/>
            <person name="Kiss B."/>
            <person name="Kocsube S."/>
            <person name="Kotiranta H."/>
            <person name="LaButti K.M."/>
            <person name="Lechner B.E."/>
            <person name="Liimatainen K."/>
            <person name="Lipzen A."/>
            <person name="Lukacs Z."/>
            <person name="Mihaltcheva S."/>
            <person name="Morgado L.N."/>
            <person name="Niskanen T."/>
            <person name="Noordeloos M.E."/>
            <person name="Ohm R.A."/>
            <person name="Ortiz-Santana B."/>
            <person name="Ovrebo C."/>
            <person name="Racz N."/>
            <person name="Riley R."/>
            <person name="Savchenko A."/>
            <person name="Shiryaev A."/>
            <person name="Soop K."/>
            <person name="Spirin V."/>
            <person name="Szebenyi C."/>
            <person name="Tomsovsky M."/>
            <person name="Tulloss R.E."/>
            <person name="Uehling J."/>
            <person name="Grigoriev I.V."/>
            <person name="Vagvolgyi C."/>
            <person name="Papp T."/>
            <person name="Martin F.M."/>
            <person name="Miettinen O."/>
            <person name="Hibbett D.S."/>
            <person name="Nagy L.G."/>
        </authorList>
    </citation>
    <scope>NUCLEOTIDE SEQUENCE [LARGE SCALE GENOMIC DNA]</scope>
    <source>
        <strain evidence="6 7">FP101781</strain>
    </source>
</reference>
<evidence type="ECO:0000256" key="4">
    <source>
        <dbReference type="SAM" id="MobiDB-lite"/>
    </source>
</evidence>
<name>A0A4Y7U0N6_COPMI</name>
<dbReference type="PROSITE" id="PS00678">
    <property type="entry name" value="WD_REPEATS_1"/>
    <property type="match status" value="8"/>
</dbReference>
<feature type="repeat" description="WD" evidence="3">
    <location>
        <begin position="1232"/>
        <end position="1273"/>
    </location>
</feature>
<dbReference type="Pfam" id="PF24883">
    <property type="entry name" value="NPHP3_N"/>
    <property type="match status" value="1"/>
</dbReference>
<dbReference type="Proteomes" id="UP000298030">
    <property type="component" value="Unassembled WGS sequence"/>
</dbReference>
<feature type="repeat" description="WD" evidence="3">
    <location>
        <begin position="1332"/>
        <end position="1373"/>
    </location>
</feature>
<feature type="repeat" description="WD" evidence="3">
    <location>
        <begin position="1581"/>
        <end position="1622"/>
    </location>
</feature>
<dbReference type="EMBL" id="QPFP01000001">
    <property type="protein sequence ID" value="TEB39389.1"/>
    <property type="molecule type" value="Genomic_DNA"/>
</dbReference>
<feature type="compositionally biased region" description="Low complexity" evidence="4">
    <location>
        <begin position="67"/>
        <end position="85"/>
    </location>
</feature>
<dbReference type="Gene3D" id="2.130.10.10">
    <property type="entry name" value="YVTN repeat-like/Quinoprotein amine dehydrogenase"/>
    <property type="match status" value="5"/>
</dbReference>
<dbReference type="Pfam" id="PF00400">
    <property type="entry name" value="WD40"/>
    <property type="match status" value="13"/>
</dbReference>
<feature type="repeat" description="WD" evidence="3">
    <location>
        <begin position="1189"/>
        <end position="1225"/>
    </location>
</feature>
<accession>A0A4Y7U0N6</accession>
<feature type="repeat" description="WD" evidence="3">
    <location>
        <begin position="1275"/>
        <end position="1307"/>
    </location>
</feature>
<evidence type="ECO:0000313" key="6">
    <source>
        <dbReference type="EMBL" id="TEB39389.1"/>
    </source>
</evidence>
<dbReference type="OrthoDB" id="538223at2759"/>
<feature type="domain" description="Nephrocystin 3-like N-terminal" evidence="5">
    <location>
        <begin position="451"/>
        <end position="621"/>
    </location>
</feature>
<dbReference type="PROSITE" id="PS50082">
    <property type="entry name" value="WD_REPEATS_2"/>
    <property type="match status" value="11"/>
</dbReference>
<feature type="compositionally biased region" description="Polar residues" evidence="4">
    <location>
        <begin position="44"/>
        <end position="53"/>
    </location>
</feature>
<keyword evidence="2" id="KW-0677">Repeat</keyword>
<evidence type="ECO:0000256" key="3">
    <source>
        <dbReference type="PROSITE-ProRule" id="PRU00221"/>
    </source>
</evidence>
<dbReference type="Gene3D" id="3.40.50.300">
    <property type="entry name" value="P-loop containing nucleotide triphosphate hydrolases"/>
    <property type="match status" value="1"/>
</dbReference>
<keyword evidence="7" id="KW-1185">Reference proteome</keyword>
<gene>
    <name evidence="6" type="ORF">FA13DRAFT_1723580</name>
</gene>
<dbReference type="PANTHER" id="PTHR22847:SF637">
    <property type="entry name" value="WD REPEAT DOMAIN 5B"/>
    <property type="match status" value="1"/>
</dbReference>
<dbReference type="SMART" id="SM00320">
    <property type="entry name" value="WD40"/>
    <property type="match status" value="13"/>
</dbReference>
<feature type="repeat" description="WD" evidence="3">
    <location>
        <begin position="1046"/>
        <end position="1087"/>
    </location>
</feature>
<proteinExistence type="predicted"/>
<keyword evidence="1 3" id="KW-0853">WD repeat</keyword>
<feature type="repeat" description="WD" evidence="3">
    <location>
        <begin position="1003"/>
        <end position="1044"/>
    </location>
</feature>
<dbReference type="SUPFAM" id="SSF50998">
    <property type="entry name" value="Quinoprotein alcohol dehydrogenase-like"/>
    <property type="match status" value="2"/>
</dbReference>
<evidence type="ECO:0000256" key="1">
    <source>
        <dbReference type="ARBA" id="ARBA00022574"/>
    </source>
</evidence>
<dbReference type="InterPro" id="IPR027417">
    <property type="entry name" value="P-loop_NTPase"/>
</dbReference>
<evidence type="ECO:0000259" key="5">
    <source>
        <dbReference type="Pfam" id="PF24883"/>
    </source>
</evidence>
<dbReference type="InterPro" id="IPR056884">
    <property type="entry name" value="NPHP3-like_N"/>
</dbReference>
<dbReference type="InterPro" id="IPR015943">
    <property type="entry name" value="WD40/YVTN_repeat-like_dom_sf"/>
</dbReference>
<comment type="caution">
    <text evidence="6">The sequence shown here is derived from an EMBL/GenBank/DDBJ whole genome shotgun (WGS) entry which is preliminary data.</text>
</comment>
<protein>
    <submittedName>
        <fullName evidence="6">WD40 repeat-like protein</fullName>
    </submittedName>
</protein>
<feature type="repeat" description="WD" evidence="3">
    <location>
        <begin position="1624"/>
        <end position="1665"/>
    </location>
</feature>
<dbReference type="InterPro" id="IPR019775">
    <property type="entry name" value="WD40_repeat_CS"/>
</dbReference>
<feature type="repeat" description="WD" evidence="3">
    <location>
        <begin position="1438"/>
        <end position="1479"/>
    </location>
</feature>
<dbReference type="CDD" id="cd00200">
    <property type="entry name" value="WD40"/>
    <property type="match status" value="3"/>
</dbReference>
<dbReference type="InterPro" id="IPR011047">
    <property type="entry name" value="Quinoprotein_ADH-like_sf"/>
</dbReference>
<organism evidence="6 7">
    <name type="scientific">Coprinellus micaceus</name>
    <name type="common">Glistening ink-cap mushroom</name>
    <name type="synonym">Coprinus micaceus</name>
    <dbReference type="NCBI Taxonomy" id="71717"/>
    <lineage>
        <taxon>Eukaryota</taxon>
        <taxon>Fungi</taxon>
        <taxon>Dikarya</taxon>
        <taxon>Basidiomycota</taxon>
        <taxon>Agaricomycotina</taxon>
        <taxon>Agaricomycetes</taxon>
        <taxon>Agaricomycetidae</taxon>
        <taxon>Agaricales</taxon>
        <taxon>Agaricineae</taxon>
        <taxon>Psathyrellaceae</taxon>
        <taxon>Coprinellus</taxon>
    </lineage>
</organism>
<feature type="region of interest" description="Disordered" evidence="4">
    <location>
        <begin position="1"/>
        <end position="113"/>
    </location>
</feature>
<dbReference type="PRINTS" id="PR00320">
    <property type="entry name" value="GPROTEINBRPT"/>
</dbReference>
<evidence type="ECO:0000256" key="2">
    <source>
        <dbReference type="ARBA" id="ARBA00022737"/>
    </source>
</evidence>
<dbReference type="InterPro" id="IPR001680">
    <property type="entry name" value="WD40_rpt"/>
</dbReference>
<dbReference type="GO" id="GO:1990234">
    <property type="term" value="C:transferase complex"/>
    <property type="evidence" value="ECO:0007669"/>
    <property type="project" value="UniProtKB-ARBA"/>
</dbReference>
<dbReference type="InterPro" id="IPR020472">
    <property type="entry name" value="WD40_PAC1"/>
</dbReference>
<dbReference type="PROSITE" id="PS50294">
    <property type="entry name" value="WD_REPEATS_REGION"/>
    <property type="match status" value="10"/>
</dbReference>
<dbReference type="SUPFAM" id="SSF52540">
    <property type="entry name" value="P-loop containing nucleoside triphosphate hydrolases"/>
    <property type="match status" value="1"/>
</dbReference>
<evidence type="ECO:0000313" key="7">
    <source>
        <dbReference type="Proteomes" id="UP000298030"/>
    </source>
</evidence>
<feature type="repeat" description="WD" evidence="3">
    <location>
        <begin position="1481"/>
        <end position="1522"/>
    </location>
</feature>
<dbReference type="STRING" id="71717.A0A4Y7U0N6"/>
<feature type="repeat" description="WD" evidence="3">
    <location>
        <begin position="1145"/>
        <end position="1186"/>
    </location>
</feature>
<sequence>MKSPDEKKSPGFLGSPPFTSFFKRSPRRKHQSLSTAEELGGEWRSQSEQQLGTASLLSPPPLKRPSKSFPRSMSLQSSSDTSTLLNPMSPSLGLRTLDPEPEMKASSVGGSDENRPLMRSVRIAGVSVLLGAKQLTKPISLKLIVNGEDFVKLPLRYDHVADPAATLRWDIQPHLTIRANTTLTLQLRRRRGWPKSPVFAEASVSFEDAVEAIRSSVYQDDVTTYQLILRDDPAVIIDLVAEPESLQANLDLAKDKARELRSLLSHLGKSRDFLQRLLAYGAAISEIDPFAKAALSSVKVLWKQLEERENIDRTVIGLAEEMARTLSYIEDVEQFARLHQLKKALEEVIPLMDDTTNFIIKYTNRTLKEKVFDAPFFEDDIEALRKKFNVFKQQFDRGLAVQGTGDVDWIVKHLASVEDNRILETLKPRGFEVPRPAPPCMEGTRRDVFGEIDEWMDDEKAPNILWIRGFPGVGKSSIASSVMATLARRNRLGSKFIFEREKATTLTPNVLWRNVAYDLAKLYPSIRKVILEKLKDEELDIEYIETSNVKALFRELIEEPIEAQAQADPIPAGRLPVVVIDAVDECGGRDGISSEQRHRLLSTIRRWANLPPKFKLIVTSRIEQDIHTKLADVSEVIDLSLGTNSPAALQDINLFFRKHFAKIASKYESLPPNWPGIPVCDRLTVRAAGLFLWAKTAIQYINLGEPVEQLNLLLEGTSLGDMAVLYTTVLEWGFSQPSPTVSEGFRQFVGAIIFAKEPLMKQQLRRLLPCEPTMFDHILRGIDSVLDPLDMASGVLSFSHESFIEFLLDSKCPENFRVDQEFEQRNMARFTLAVMVEELRFNITGFRTSHTKNIAVKGLEDGMKATTLGYASRFWMHHVQVIPWDDGIFEQIRVVILDKFLFWLEVLSACGSIYDASSTLEALRVWCEGKADEEFLDFVEDALKFLDAFSGAMHHSLPHIYISALPFAPSNSKVAQRFRRHFPRTVHVDENTFLEWPRVVFTVEEHDGAVNCAAFSPDGKLIVSGSSDKTVIVCDAENGDIRTGPMEEHVGYIGAVAFSGDGKLLASGSDDCTVKIWDTESGDLIAELRDPSAEHECAVTSVVFLSTDEGLPWRLASSYFDSCIRIWDVSETPGSESFGQLLQVLEGHKGGVTTIAYSPDGTKIASGSVDRSIHVWDASTGEPLNDEPFEGHMSCVTSVAFSPDGLRLASASEDETIQIWNLESGAISVGPLEGHTEAVTSIAWSPDGKRLVSGSLDGILILWDSESGNVVCEPFTGHKSGVTSVAFSPRGHRILSSSMDRSLRVWDAEFSFDHIESESEPEPYTLTPFLDIPAHQDNLKCVAFSPDGLRIVSGSDDETIRLWDAETGEPIHDVHFHREDLDGHHWHRFPKPPSHSKGVDVVAYSPDGVLIASGGAGGGDGDVCIWDSESGELLQPVLRGHSGGITSIHFLPSDNRLVSGSQDNTIRVWDTHTGETVVGPLTPHTAWITSIAVSPDGTMIASASNNGMICVLDTLTGEEIGERLTSANDNSINCIAFDTHDSNRLLATSTRIEYEEDDNEVRTHSLTLWDLENGDEIWKIEEAHHDVILCLAVSPKGRYAASGSADETINIWDLSTGELVLGPLEGHTGTIFSIAFNHDGTRLVSGSGDEAIRVWDVSSVDDIRGCFVGARPAEFSDNAGYRNGWIVKSRRELEEKECLLLWVPPWCRSGIWWPRNTAVISEVSMKLDLRTFVHGERWFECYDPHVDS</sequence>
<dbReference type="PANTHER" id="PTHR22847">
    <property type="entry name" value="WD40 REPEAT PROTEIN"/>
    <property type="match status" value="1"/>
</dbReference>